<dbReference type="Proteomes" id="UP001151287">
    <property type="component" value="Unassembled WGS sequence"/>
</dbReference>
<gene>
    <name evidence="6" type="ORF">LUZ63_008142</name>
    <name evidence="7" type="ORF">LUZ63_008144</name>
</gene>
<comment type="similarity">
    <text evidence="3">Belongs to the PMEI family.</text>
</comment>
<dbReference type="Pfam" id="PF04043">
    <property type="entry name" value="PMEI"/>
    <property type="match status" value="1"/>
</dbReference>
<organism evidence="7 8">
    <name type="scientific">Rhynchospora breviuscula</name>
    <dbReference type="NCBI Taxonomy" id="2022672"/>
    <lineage>
        <taxon>Eukaryota</taxon>
        <taxon>Viridiplantae</taxon>
        <taxon>Streptophyta</taxon>
        <taxon>Embryophyta</taxon>
        <taxon>Tracheophyta</taxon>
        <taxon>Spermatophyta</taxon>
        <taxon>Magnoliopsida</taxon>
        <taxon>Liliopsida</taxon>
        <taxon>Poales</taxon>
        <taxon>Cyperaceae</taxon>
        <taxon>Cyperoideae</taxon>
        <taxon>Rhynchosporeae</taxon>
        <taxon>Rhynchospora</taxon>
    </lineage>
</organism>
<accession>A0A9Q0CT25</accession>
<dbReference type="InterPro" id="IPR035513">
    <property type="entry name" value="Invertase/methylesterase_inhib"/>
</dbReference>
<dbReference type="SUPFAM" id="SSF101148">
    <property type="entry name" value="Plant invertase/pectin methylesterase inhibitor"/>
    <property type="match status" value="1"/>
</dbReference>
<dbReference type="NCBIfam" id="TIGR01614">
    <property type="entry name" value="PME_inhib"/>
    <property type="match status" value="1"/>
</dbReference>
<dbReference type="OrthoDB" id="1915198at2759"/>
<keyword evidence="8" id="KW-1185">Reference proteome</keyword>
<evidence type="ECO:0000313" key="6">
    <source>
        <dbReference type="EMBL" id="KAJ1699630.1"/>
    </source>
</evidence>
<dbReference type="PANTHER" id="PTHR35357:SF8">
    <property type="entry name" value="OS01G0111000 PROTEIN"/>
    <property type="match status" value="1"/>
</dbReference>
<name>A0A9Q0CT25_9POAL</name>
<dbReference type="EMBL" id="JAMQYH010000002">
    <property type="protein sequence ID" value="KAJ1699630.1"/>
    <property type="molecule type" value="Genomic_DNA"/>
</dbReference>
<evidence type="ECO:0000256" key="4">
    <source>
        <dbReference type="SAM" id="SignalP"/>
    </source>
</evidence>
<keyword evidence="1 4" id="KW-0732">Signal</keyword>
<dbReference type="Gene3D" id="1.20.140.40">
    <property type="entry name" value="Invertase/pectin methylesterase inhibitor family protein"/>
    <property type="match status" value="1"/>
</dbReference>
<dbReference type="AlphaFoldDB" id="A0A9Q0CT25"/>
<feature type="chain" id="PRO_5040712785" description="Pectinesterase inhibitor domain-containing protein" evidence="4">
    <location>
        <begin position="20"/>
        <end position="174"/>
    </location>
</feature>
<evidence type="ECO:0000313" key="7">
    <source>
        <dbReference type="EMBL" id="KAJ1699632.1"/>
    </source>
</evidence>
<feature type="domain" description="Pectinesterase inhibitor" evidence="5">
    <location>
        <begin position="17"/>
        <end position="168"/>
    </location>
</feature>
<sequence length="174" mass="19132">MRTFCYLLLISLFLSLCNASIVEDTCKNISSSNPDIVYDFCVSSFKSYNATSQAADQRTLAIIASRLANSTAAKTQERIQELMEAEKNKPRKNRLDVCMEVYSLAIDDLRTAEQAIEAERDPDAVVFLSAASNASSDCEDAFAEAKDACPLEKENGEYDQMAAIALVIVAALHR</sequence>
<reference evidence="7" key="1">
    <citation type="journal article" date="2022" name="Cell">
        <title>Repeat-based holocentromeres influence genome architecture and karyotype evolution.</title>
        <authorList>
            <person name="Hofstatter P.G."/>
            <person name="Thangavel G."/>
            <person name="Lux T."/>
            <person name="Neumann P."/>
            <person name="Vondrak T."/>
            <person name="Novak P."/>
            <person name="Zhang M."/>
            <person name="Costa L."/>
            <person name="Castellani M."/>
            <person name="Scott A."/>
            <person name="Toegelov H."/>
            <person name="Fuchs J."/>
            <person name="Mata-Sucre Y."/>
            <person name="Dias Y."/>
            <person name="Vanzela A.L.L."/>
            <person name="Huettel B."/>
            <person name="Almeida C.C.S."/>
            <person name="Simkova H."/>
            <person name="Souza G."/>
            <person name="Pedrosa-Harand A."/>
            <person name="Macas J."/>
            <person name="Mayer K.F.X."/>
            <person name="Houben A."/>
            <person name="Marques A."/>
        </authorList>
    </citation>
    <scope>NUCLEOTIDE SEQUENCE</scope>
    <source>
        <strain evidence="7">RhyBre1mFocal</strain>
    </source>
</reference>
<dbReference type="PANTHER" id="PTHR35357">
    <property type="entry name" value="OS02G0537100 PROTEIN"/>
    <property type="match status" value="1"/>
</dbReference>
<evidence type="ECO:0000256" key="3">
    <source>
        <dbReference type="ARBA" id="ARBA00038471"/>
    </source>
</evidence>
<dbReference type="GO" id="GO:0004857">
    <property type="term" value="F:enzyme inhibitor activity"/>
    <property type="evidence" value="ECO:0007669"/>
    <property type="project" value="InterPro"/>
</dbReference>
<dbReference type="SMART" id="SM00856">
    <property type="entry name" value="PMEI"/>
    <property type="match status" value="1"/>
</dbReference>
<evidence type="ECO:0000259" key="5">
    <source>
        <dbReference type="SMART" id="SM00856"/>
    </source>
</evidence>
<evidence type="ECO:0000256" key="1">
    <source>
        <dbReference type="ARBA" id="ARBA00022729"/>
    </source>
</evidence>
<keyword evidence="2" id="KW-1015">Disulfide bond</keyword>
<protein>
    <recommendedName>
        <fullName evidence="5">Pectinesterase inhibitor domain-containing protein</fullName>
    </recommendedName>
</protein>
<feature type="signal peptide" evidence="4">
    <location>
        <begin position="1"/>
        <end position="19"/>
    </location>
</feature>
<dbReference type="InterPro" id="IPR006501">
    <property type="entry name" value="Pectinesterase_inhib_dom"/>
</dbReference>
<dbReference type="GO" id="GO:0005576">
    <property type="term" value="C:extracellular region"/>
    <property type="evidence" value="ECO:0007669"/>
    <property type="project" value="UniProtKB-ARBA"/>
</dbReference>
<evidence type="ECO:0000313" key="8">
    <source>
        <dbReference type="Proteomes" id="UP001151287"/>
    </source>
</evidence>
<proteinExistence type="inferred from homology"/>
<dbReference type="FunFam" id="1.20.140.40:FF:000002">
    <property type="entry name" value="Putative invertase inhibitor"/>
    <property type="match status" value="1"/>
</dbReference>
<dbReference type="EMBL" id="JAMQYH010000002">
    <property type="protein sequence ID" value="KAJ1699632.1"/>
    <property type="molecule type" value="Genomic_DNA"/>
</dbReference>
<comment type="caution">
    <text evidence="7">The sequence shown here is derived from an EMBL/GenBank/DDBJ whole genome shotgun (WGS) entry which is preliminary data.</text>
</comment>
<dbReference type="InterPro" id="IPR034088">
    <property type="entry name" value="Pla_a_1-like"/>
</dbReference>
<dbReference type="CDD" id="cd15795">
    <property type="entry name" value="PMEI-Pla_a_1_like"/>
    <property type="match status" value="1"/>
</dbReference>
<evidence type="ECO:0000256" key="2">
    <source>
        <dbReference type="ARBA" id="ARBA00023157"/>
    </source>
</evidence>